<feature type="transmembrane region" description="Helical" evidence="1">
    <location>
        <begin position="7"/>
        <end position="25"/>
    </location>
</feature>
<keyword evidence="3" id="KW-1185">Reference proteome</keyword>
<evidence type="ECO:0000256" key="1">
    <source>
        <dbReference type="SAM" id="Phobius"/>
    </source>
</evidence>
<dbReference type="OrthoDB" id="10001717at2"/>
<accession>A0A369BDU0</accession>
<feature type="transmembrane region" description="Helical" evidence="1">
    <location>
        <begin position="46"/>
        <end position="69"/>
    </location>
</feature>
<keyword evidence="1" id="KW-0812">Transmembrane</keyword>
<dbReference type="EMBL" id="QPJW01000004">
    <property type="protein sequence ID" value="RCX19730.1"/>
    <property type="molecule type" value="Genomic_DNA"/>
</dbReference>
<keyword evidence="1" id="KW-0472">Membrane</keyword>
<dbReference type="AlphaFoldDB" id="A0A369BDU0"/>
<name>A0A369BDU0_9BACL</name>
<comment type="caution">
    <text evidence="2">The sequence shown here is derived from an EMBL/GenBank/DDBJ whole genome shotgun (WGS) entry which is preliminary data.</text>
</comment>
<organism evidence="2 3">
    <name type="scientific">Fontibacillus phaseoli</name>
    <dbReference type="NCBI Taxonomy" id="1416533"/>
    <lineage>
        <taxon>Bacteria</taxon>
        <taxon>Bacillati</taxon>
        <taxon>Bacillota</taxon>
        <taxon>Bacilli</taxon>
        <taxon>Bacillales</taxon>
        <taxon>Paenibacillaceae</taxon>
        <taxon>Fontibacillus</taxon>
    </lineage>
</organism>
<reference evidence="2 3" key="1">
    <citation type="submission" date="2018-07" db="EMBL/GenBank/DDBJ databases">
        <title>Genomic Encyclopedia of Type Strains, Phase III (KMG-III): the genomes of soil and plant-associated and newly described type strains.</title>
        <authorList>
            <person name="Whitman W."/>
        </authorList>
    </citation>
    <scope>NUCLEOTIDE SEQUENCE [LARGE SCALE GENOMIC DNA]</scope>
    <source>
        <strain evidence="2 3">CECT 8333</strain>
    </source>
</reference>
<keyword evidence="1" id="KW-1133">Transmembrane helix</keyword>
<dbReference type="RefSeq" id="WP_147273856.1">
    <property type="nucleotide sequence ID" value="NZ_QPJW01000004.1"/>
</dbReference>
<gene>
    <name evidence="2" type="ORF">DFP94_104184</name>
</gene>
<sequence>MELTSKVFNYTFISLSLITFIRAIVLLRKSKIERVLLSEDKRILIYIVRFLFLTLVFSVFSMFMLILVYDQKVSVTNNNDLLAIVLSALLLGFFITMIVYLYTPMISYLYGKSRYYFINHEDHGKLYILRMISTDQVMLSDKRQLDVDDTIVIIEKTEELLSTPILCEVEKTNVFKDIKKMKAKKKANKELDV</sequence>
<evidence type="ECO:0000313" key="2">
    <source>
        <dbReference type="EMBL" id="RCX19730.1"/>
    </source>
</evidence>
<evidence type="ECO:0000313" key="3">
    <source>
        <dbReference type="Proteomes" id="UP000253090"/>
    </source>
</evidence>
<dbReference type="Proteomes" id="UP000253090">
    <property type="component" value="Unassembled WGS sequence"/>
</dbReference>
<protein>
    <submittedName>
        <fullName evidence="2">Uncharacterized protein</fullName>
    </submittedName>
</protein>
<feature type="transmembrane region" description="Helical" evidence="1">
    <location>
        <begin position="81"/>
        <end position="102"/>
    </location>
</feature>
<proteinExistence type="predicted"/>